<feature type="disulfide bond" evidence="9">
    <location>
        <begin position="142"/>
        <end position="151"/>
    </location>
</feature>
<evidence type="ECO:0000256" key="5">
    <source>
        <dbReference type="ARBA" id="ARBA00022989"/>
    </source>
</evidence>
<evidence type="ECO:0000256" key="10">
    <source>
        <dbReference type="SAM" id="Phobius"/>
    </source>
</evidence>
<keyword evidence="5 10" id="KW-1133">Transmembrane helix</keyword>
<feature type="transmembrane region" description="Helical" evidence="10">
    <location>
        <begin position="381"/>
        <end position="404"/>
    </location>
</feature>
<accession>A0AA85AD65</accession>
<feature type="transmembrane region" description="Helical" evidence="10">
    <location>
        <begin position="218"/>
        <end position="240"/>
    </location>
</feature>
<dbReference type="AlphaFoldDB" id="A0AA85AD65"/>
<comment type="subcellular location">
    <subcellularLocation>
        <location evidence="1">Membrane</location>
        <topology evidence="1">Multi-pass membrane protein</topology>
    </subcellularLocation>
</comment>
<evidence type="ECO:0000256" key="2">
    <source>
        <dbReference type="ARBA" id="ARBA00006459"/>
    </source>
</evidence>
<dbReference type="PROSITE" id="PS51257">
    <property type="entry name" value="PROKAR_LIPOPROTEIN"/>
    <property type="match status" value="1"/>
</dbReference>
<keyword evidence="6 10" id="KW-0472">Membrane</keyword>
<feature type="binding site" evidence="8">
    <location>
        <position position="31"/>
    </location>
    <ligand>
        <name>Na(+)</name>
        <dbReference type="ChEBI" id="CHEBI:29101"/>
        <label>1</label>
    </ligand>
</feature>
<evidence type="ECO:0000256" key="4">
    <source>
        <dbReference type="ARBA" id="ARBA00022692"/>
    </source>
</evidence>
<keyword evidence="8" id="KW-0479">Metal-binding</keyword>
<dbReference type="InterPro" id="IPR000175">
    <property type="entry name" value="Na/ntran_symport"/>
</dbReference>
<dbReference type="InterPro" id="IPR037272">
    <property type="entry name" value="SNS_sf"/>
</dbReference>
<evidence type="ECO:0000256" key="6">
    <source>
        <dbReference type="ARBA" id="ARBA00023136"/>
    </source>
</evidence>
<dbReference type="PROSITE" id="PS50267">
    <property type="entry name" value="NA_NEUROTRAN_SYMP_3"/>
    <property type="match status" value="1"/>
</dbReference>
<sequence length="750" mass="86118">MNRYSIDYGTSVEPRSQWSLMQTSLLSSCFVSMTMFSKYSLDQYLGSGWSCLCFIMFHTIYSFPVIYLQFRLFSRTPEGILVLFDRYAPIFNIFSVIVILVNFIKFIIGAYFLAISFGYLFFTFYNCDGRNCIGGTYIWGSCSDSWSEGDCKDNYRIVHTGPVPEEKFILNFILMRSDSILSGWEITSWFAIRGLILIPYLGAFISIFLITIGGPRVFGMLLYILSPLAVCLLSGVLITLRLKYANSTNQLSDYYTKFYRLFFTSVPNNPNGVDTYHIQPLVWGFLSTFVHLSQSYNLWNGVYPTIGKLVSGGRKMRHLGWIPVVIGSALLGQLPVLIMLYATASSYDPQYIRCHLSVDWLAPFIIMPHIFSKFSSPRLLVASYFLGLSLFILLNQALILISTTEHIVGHLITNNEKYEDQYKRIYRCSIILIILLLGLLGVPLITQAGFYWIRLIDWFVDRLMLIPVLGQVAGFLIIYAHLRGSKIETPMVKTIIICIYAILITISSGIYTWYIFSSSQKPPDFQCRTYSRAPINDPIQNNFILLGWLIAFGPILLGIIIGLIMTCIRFHSHQTVGYSYFSYLFKGEYGLQKFMQKTAQLSHMKRNLPKYSNMPKNLSWTRINNFNTVSGSPKFMTSNLSNPNNLGTNKIIYRSVGDQLGNFISSSQDIAHAYSTNQLPNYYEHNGTSQMMNNCLLPPHRKSEMNIYNNRLMSELKDYQHQKIKHHRPYIYPNHRSIGTLDIYESEEFL</sequence>
<feature type="transmembrane region" description="Helical" evidence="10">
    <location>
        <begin position="190"/>
        <end position="212"/>
    </location>
</feature>
<feature type="transmembrane region" description="Helical" evidence="10">
    <location>
        <begin position="494"/>
        <end position="516"/>
    </location>
</feature>
<evidence type="ECO:0000313" key="12">
    <source>
        <dbReference type="WBParaSite" id="SMRG1_78250.1"/>
    </source>
</evidence>
<feature type="transmembrane region" description="Helical" evidence="10">
    <location>
        <begin position="49"/>
        <end position="70"/>
    </location>
</feature>
<dbReference type="PANTHER" id="PTHR11616">
    <property type="entry name" value="SODIUM/CHLORIDE DEPENDENT TRANSPORTER"/>
    <property type="match status" value="1"/>
</dbReference>
<feature type="transmembrane region" description="Helical" evidence="10">
    <location>
        <begin position="543"/>
        <end position="564"/>
    </location>
</feature>
<evidence type="ECO:0000256" key="9">
    <source>
        <dbReference type="PIRSR" id="PIRSR600175-2"/>
    </source>
</evidence>
<reference evidence="12" key="1">
    <citation type="submission" date="2023-11" db="UniProtKB">
        <authorList>
            <consortium name="WormBaseParasite"/>
        </authorList>
    </citation>
    <scope>IDENTIFICATION</scope>
</reference>
<feature type="transmembrane region" description="Helical" evidence="10">
    <location>
        <begin position="425"/>
        <end position="452"/>
    </location>
</feature>
<dbReference type="PANTHER" id="PTHR11616:SF321">
    <property type="entry name" value="SODIUM-DEPENDENT NUTRIENT AMINO ACID TRANSPORTER 1-RELATED"/>
    <property type="match status" value="1"/>
</dbReference>
<dbReference type="WBParaSite" id="SMRG1_78250.1">
    <property type="protein sequence ID" value="SMRG1_78250.1"/>
    <property type="gene ID" value="SMRG1_78250"/>
</dbReference>
<dbReference type="GO" id="GO:0015179">
    <property type="term" value="F:L-amino acid transmembrane transporter activity"/>
    <property type="evidence" value="ECO:0007669"/>
    <property type="project" value="TreeGrafter"/>
</dbReference>
<feature type="transmembrane region" description="Helical" evidence="10">
    <location>
        <begin position="90"/>
        <end position="122"/>
    </location>
</feature>
<protein>
    <submittedName>
        <fullName evidence="12">G_PROTEIN_RECEP_F1_2 domain-containing protein</fullName>
    </submittedName>
</protein>
<evidence type="ECO:0000256" key="3">
    <source>
        <dbReference type="ARBA" id="ARBA00022448"/>
    </source>
</evidence>
<comment type="similarity">
    <text evidence="2">Belongs to the sodium:neurotransmitter symporter (SNF) (TC 2.A.22) family.</text>
</comment>
<organism evidence="11 12">
    <name type="scientific">Schistosoma margrebowiei</name>
    <dbReference type="NCBI Taxonomy" id="48269"/>
    <lineage>
        <taxon>Eukaryota</taxon>
        <taxon>Metazoa</taxon>
        <taxon>Spiralia</taxon>
        <taxon>Lophotrochozoa</taxon>
        <taxon>Platyhelminthes</taxon>
        <taxon>Trematoda</taxon>
        <taxon>Digenea</taxon>
        <taxon>Strigeidida</taxon>
        <taxon>Schistosomatoidea</taxon>
        <taxon>Schistosomatidae</taxon>
        <taxon>Schistosoma</taxon>
    </lineage>
</organism>
<name>A0AA85AD65_9TREM</name>
<feature type="transmembrane region" description="Helical" evidence="10">
    <location>
        <begin position="319"/>
        <end position="342"/>
    </location>
</feature>
<dbReference type="Proteomes" id="UP000050790">
    <property type="component" value="Unassembled WGS sequence"/>
</dbReference>
<keyword evidence="9" id="KW-1015">Disulfide bond</keyword>
<proteinExistence type="inferred from homology"/>
<evidence type="ECO:0000256" key="7">
    <source>
        <dbReference type="ARBA" id="ARBA00023180"/>
    </source>
</evidence>
<dbReference type="GO" id="GO:0005886">
    <property type="term" value="C:plasma membrane"/>
    <property type="evidence" value="ECO:0007669"/>
    <property type="project" value="TreeGrafter"/>
</dbReference>
<evidence type="ECO:0000313" key="11">
    <source>
        <dbReference type="Proteomes" id="UP000050790"/>
    </source>
</evidence>
<dbReference type="SUPFAM" id="SSF161070">
    <property type="entry name" value="SNF-like"/>
    <property type="match status" value="1"/>
</dbReference>
<dbReference type="GO" id="GO:0046872">
    <property type="term" value="F:metal ion binding"/>
    <property type="evidence" value="ECO:0007669"/>
    <property type="project" value="UniProtKB-KW"/>
</dbReference>
<evidence type="ECO:0000256" key="8">
    <source>
        <dbReference type="PIRSR" id="PIRSR600175-1"/>
    </source>
</evidence>
<keyword evidence="3" id="KW-0813">Transport</keyword>
<evidence type="ECO:0000256" key="1">
    <source>
        <dbReference type="ARBA" id="ARBA00004141"/>
    </source>
</evidence>
<dbReference type="GO" id="GO:0005283">
    <property type="term" value="F:amino acid:sodium symporter activity"/>
    <property type="evidence" value="ECO:0007669"/>
    <property type="project" value="TreeGrafter"/>
</dbReference>
<dbReference type="GO" id="GO:0089718">
    <property type="term" value="P:amino acid import across plasma membrane"/>
    <property type="evidence" value="ECO:0007669"/>
    <property type="project" value="TreeGrafter"/>
</dbReference>
<keyword evidence="4 10" id="KW-0812">Transmembrane</keyword>
<keyword evidence="8" id="KW-0915">Sodium</keyword>
<keyword evidence="7" id="KW-0325">Glycoprotein</keyword>
<feature type="transmembrane region" description="Helical" evidence="10">
    <location>
        <begin position="464"/>
        <end position="482"/>
    </location>
</feature>